<dbReference type="InterPro" id="IPR013783">
    <property type="entry name" value="Ig-like_fold"/>
</dbReference>
<dbReference type="PANTHER" id="PTHR23268">
    <property type="entry name" value="T-CELL RECEPTOR BETA CHAIN"/>
    <property type="match status" value="1"/>
</dbReference>
<dbReference type="Proteomes" id="UP001177744">
    <property type="component" value="Unassembled WGS sequence"/>
</dbReference>
<proteinExistence type="predicted"/>
<keyword evidence="1" id="KW-0732">Signal</keyword>
<dbReference type="InterPro" id="IPR003599">
    <property type="entry name" value="Ig_sub"/>
</dbReference>
<dbReference type="Pfam" id="PF07686">
    <property type="entry name" value="V-set"/>
    <property type="match status" value="2"/>
</dbReference>
<keyword evidence="5" id="KW-1185">Reference proteome</keyword>
<keyword evidence="2" id="KW-0391">Immunity</keyword>
<name>A0AA40HPN1_CNENI</name>
<evidence type="ECO:0000313" key="5">
    <source>
        <dbReference type="Proteomes" id="UP001177744"/>
    </source>
</evidence>
<dbReference type="SMART" id="SM00406">
    <property type="entry name" value="IGv"/>
    <property type="match status" value="2"/>
</dbReference>
<dbReference type="PROSITE" id="PS50835">
    <property type="entry name" value="IG_LIKE"/>
    <property type="match status" value="2"/>
</dbReference>
<organism evidence="4 5">
    <name type="scientific">Cnephaeus nilssonii</name>
    <name type="common">Northern bat</name>
    <name type="synonym">Eptesicus nilssonii</name>
    <dbReference type="NCBI Taxonomy" id="3371016"/>
    <lineage>
        <taxon>Eukaryota</taxon>
        <taxon>Metazoa</taxon>
        <taxon>Chordata</taxon>
        <taxon>Craniata</taxon>
        <taxon>Vertebrata</taxon>
        <taxon>Euteleostomi</taxon>
        <taxon>Mammalia</taxon>
        <taxon>Eutheria</taxon>
        <taxon>Laurasiatheria</taxon>
        <taxon>Chiroptera</taxon>
        <taxon>Yangochiroptera</taxon>
        <taxon>Vespertilionidae</taxon>
        <taxon>Cnephaeus</taxon>
    </lineage>
</organism>
<feature type="domain" description="Ig-like" evidence="3">
    <location>
        <begin position="49"/>
        <end position="143"/>
    </location>
</feature>
<dbReference type="SMART" id="SM00409">
    <property type="entry name" value="IG"/>
    <property type="match status" value="2"/>
</dbReference>
<comment type="caution">
    <text evidence="4">The sequence shown here is derived from an EMBL/GenBank/DDBJ whole genome shotgun (WGS) entry which is preliminary data.</text>
</comment>
<dbReference type="InterPro" id="IPR013106">
    <property type="entry name" value="Ig_V-set"/>
</dbReference>
<dbReference type="GO" id="GO:0005886">
    <property type="term" value="C:plasma membrane"/>
    <property type="evidence" value="ECO:0007669"/>
    <property type="project" value="TreeGrafter"/>
</dbReference>
<evidence type="ECO:0000313" key="4">
    <source>
        <dbReference type="EMBL" id="KAK1335066.1"/>
    </source>
</evidence>
<dbReference type="GO" id="GO:0007166">
    <property type="term" value="P:cell surface receptor signaling pathway"/>
    <property type="evidence" value="ECO:0007669"/>
    <property type="project" value="TreeGrafter"/>
</dbReference>
<gene>
    <name evidence="4" type="ORF">QTO34_004642</name>
</gene>
<feature type="domain" description="Ig-like" evidence="3">
    <location>
        <begin position="165"/>
        <end position="288"/>
    </location>
</feature>
<protein>
    <recommendedName>
        <fullName evidence="3">Ig-like domain-containing protein</fullName>
    </recommendedName>
</protein>
<evidence type="ECO:0000256" key="2">
    <source>
        <dbReference type="ARBA" id="ARBA00022859"/>
    </source>
</evidence>
<dbReference type="EMBL" id="JAULJE010000014">
    <property type="protein sequence ID" value="KAK1335066.1"/>
    <property type="molecule type" value="Genomic_DNA"/>
</dbReference>
<sequence length="307" mass="34204">MGGAVRSSSLSCCRKHSSLLCPWTPLMHNSAMGTTLRCWVVVWLLGAGPTNASSVTQNPRHLVLGRGQETTLRCNPVKGHVYVYWYRQLLQEELKFMIYLRREEILDESGMPTKRFSAEFPKEGPSRFKIQLAELGDSAVYFCASSLSTPIQSHILPGHKHPPGPALTQPQLLEGGDRATAGEGTWCLTSAQITCTVHSGITQTPKYLLREEGRDVTLDCEQNFSHDSMYWYRQDPGQGLRLIYYSPVVKDVQQGDLAEGYRASRETKPFFPLTVTSTRKSQTAVYLCASSADTVEHGHLPSVHKCV</sequence>
<dbReference type="InterPro" id="IPR050413">
    <property type="entry name" value="TCR_beta_variable"/>
</dbReference>
<dbReference type="SUPFAM" id="SSF48726">
    <property type="entry name" value="Immunoglobulin"/>
    <property type="match status" value="2"/>
</dbReference>
<reference evidence="4" key="1">
    <citation type="submission" date="2023-06" db="EMBL/GenBank/DDBJ databases">
        <title>Reference genome for the Northern bat (Eptesicus nilssonii), a most northern bat species.</title>
        <authorList>
            <person name="Laine V.N."/>
            <person name="Pulliainen A.T."/>
            <person name="Lilley T.M."/>
        </authorList>
    </citation>
    <scope>NUCLEOTIDE SEQUENCE</scope>
    <source>
        <strain evidence="4">BLF_Eptnil</strain>
        <tissue evidence="4">Kidney</tissue>
    </source>
</reference>
<dbReference type="AlphaFoldDB" id="A0AA40HPN1"/>
<dbReference type="Gene3D" id="2.60.40.10">
    <property type="entry name" value="Immunoglobulins"/>
    <property type="match status" value="2"/>
</dbReference>
<dbReference type="InterPro" id="IPR007110">
    <property type="entry name" value="Ig-like_dom"/>
</dbReference>
<evidence type="ECO:0000259" key="3">
    <source>
        <dbReference type="PROSITE" id="PS50835"/>
    </source>
</evidence>
<dbReference type="InterPro" id="IPR036179">
    <property type="entry name" value="Ig-like_dom_sf"/>
</dbReference>
<dbReference type="GO" id="GO:0002376">
    <property type="term" value="P:immune system process"/>
    <property type="evidence" value="ECO:0007669"/>
    <property type="project" value="UniProtKB-KW"/>
</dbReference>
<accession>A0AA40HPN1</accession>
<evidence type="ECO:0000256" key="1">
    <source>
        <dbReference type="ARBA" id="ARBA00022729"/>
    </source>
</evidence>
<dbReference type="PANTHER" id="PTHR23268:SF88">
    <property type="entry name" value="T CELL RECEPTOR BETA VARIABLE 18"/>
    <property type="match status" value="1"/>
</dbReference>